<reference evidence="1 2" key="1">
    <citation type="submission" date="2022-01" db="EMBL/GenBank/DDBJ databases">
        <title>Collection of gut derived symbiotic bacterial strains cultured from healthy donors.</title>
        <authorList>
            <person name="Lin H."/>
            <person name="Kohout C."/>
            <person name="Waligurski E."/>
            <person name="Pamer E.G."/>
        </authorList>
    </citation>
    <scope>NUCLEOTIDE SEQUENCE [LARGE SCALE GENOMIC DNA]</scope>
    <source>
        <strain evidence="1 2">DFI.3.7</strain>
    </source>
</reference>
<comment type="caution">
    <text evidence="1">The sequence shown here is derived from an EMBL/GenBank/DDBJ whole genome shotgun (WGS) entry which is preliminary data.</text>
</comment>
<keyword evidence="2" id="KW-1185">Reference proteome</keyword>
<evidence type="ECO:0000313" key="1">
    <source>
        <dbReference type="EMBL" id="MCG4526343.1"/>
    </source>
</evidence>
<organism evidence="1 2">
    <name type="scientific">Intestinimonas massiliensis</name>
    <name type="common">ex Afouda et al. 2020</name>
    <dbReference type="NCBI Taxonomy" id="1673721"/>
    <lineage>
        <taxon>Bacteria</taxon>
        <taxon>Bacillati</taxon>
        <taxon>Bacillota</taxon>
        <taxon>Clostridia</taxon>
        <taxon>Eubacteriales</taxon>
        <taxon>Intestinimonas</taxon>
    </lineage>
</organism>
<dbReference type="RefSeq" id="WP_238073368.1">
    <property type="nucleotide sequence ID" value="NZ_JAKNJB010000006.1"/>
</dbReference>
<name>A0ABS9M6C4_9FIRM</name>
<proteinExistence type="predicted"/>
<protein>
    <submittedName>
        <fullName evidence="1">Transposase</fullName>
    </submittedName>
</protein>
<gene>
    <name evidence="1" type="ORF">L0P79_04540</name>
</gene>
<dbReference type="Proteomes" id="UP001200313">
    <property type="component" value="Unassembled WGS sequence"/>
</dbReference>
<sequence>MKVTSSYAVHVQDHRQSLKATVSLYRAAVAFMIDVVDKEWDTLPPICAAGGKLGQHALEHMIHKTKGFPKPKYNFDEKFYKFPSYFRRAAITMALGAVSSYRKNLANWEAGGKQGRPPKLAYDRNVMPVFFRGNMSECESMLQGETTVVQLKLFVKNDWVWVDIHCRPRDVKYLVKWWSGAKASAPTLEVKKRKGRRDCSFRLRFAYEEYRDLSLRDEPLDRRLALAVDLGINNDAVCSVMAADGAILGRRFINFPREKDRMNHLLNKQRGEQRDHGRYGGRRTWDQINNLNDQLSANIARAIVDMAVEHGVNVIVFEALDFHGRIRGRKAQRLHLWRKRAIQDMVEHKAHRNLIRISRVCAWGTSRLAFDGSGEILRGRVNLTNDELAALIAMETKDRKKAKGRPETHCGQERCTFLNGKEYNCDLSASYNIGARYFLREWCKVTPGLEETLPKTTQRTYANLKALKPQHSYRKAAA</sequence>
<dbReference type="EMBL" id="JAKNJB010000006">
    <property type="protein sequence ID" value="MCG4526343.1"/>
    <property type="molecule type" value="Genomic_DNA"/>
</dbReference>
<evidence type="ECO:0000313" key="2">
    <source>
        <dbReference type="Proteomes" id="UP001200313"/>
    </source>
</evidence>
<accession>A0ABS9M6C4</accession>